<comment type="subcellular location">
    <subcellularLocation>
        <location evidence="1">Fimbrium</location>
    </subcellularLocation>
</comment>
<keyword evidence="10" id="KW-1185">Reference proteome</keyword>
<protein>
    <recommendedName>
        <fullName evidence="8">PilY1 beta-propeller domain-containing protein</fullName>
    </recommendedName>
</protein>
<evidence type="ECO:0000313" key="9">
    <source>
        <dbReference type="EMBL" id="MBC3833692.1"/>
    </source>
</evidence>
<sequence>MFTRKSRMSTFLVQLLVLAQVMLPFPTWAAISNLPPLVKANVPPNVFYTLDDSGSMMFEVMPDSLTPTGNSSLDGSRTDNTKYCGSSCWVVRVFPAPDNVYNINGDGNYGTTNETVVGFSDNITVARWRSAETNKVYYDPNVRYDPWIDIASITLTNPYGNPMPNANPAAAKYNPVPTAGMATDTLNLTLDQSRGIHSNAWLNDAANGTTTSPTWTINSTSKTSFYPATYFQYNPDQLPSCTTSQLSCFKRVEIKSGMSLAAKAATRSDCAANICTFNEEIQNFANWFQYYRSRMLTARAGSGRAFANQASTLRVGFGTINTSGTKVSNVSDDFGVTNKKNFLTTLYQRKVPAAGTPLRKAVDDIGQYFMNRTITGPWQTKYNVGPTSDQLSCRQNYNILMTDGYWNGSAAGSGRTGDWDGKDGSTHTSSSGATYRYVAANPYKDGEGDTLADIAMYYWVNDLRSDWPQAKKNVPPSRDGTNPAFWQHLVQYTVGLGVSGSLDPATDLPALTAGTKSWPTAASNQVDDLWHAALNSRGRYFNAGNPQAFSDALNDALNEIAARSGDAAAVATSKNTLDVGLKLYTSTYQTADWSGRLEQKSVNETTGNIITPNDWDTDNKIPVPASRKIVTVNSNGKGGTEFNYGNLTSTEQGILNTAAAAYAPAYTVSGSDIVNYIRGEKSKETIPFRARKVLLGDLVNSDPQYVKEGRDGGYIFLPTDINGKTSYTQFLNVKKSRVPTVYVGSNDGMLHAFDATKSLSGGTERFAYVPRAVVPNLHELAKPNYVHRFYVDGTPMIADAAIGSGSTPWRTVLVGTTGAGGKSVFALDVTNPTTFEKENVLWELNSSTPSVDNDLGYTIGVAQIGVMRDGRWVAIFGNGFESTNQKAVLYVVDLKTGNIIEKIDTGIGGAGTPNGLSTPKLLLNADSTIKAAYAGDRQGNMWKFDFVTTGTVPSLVTDPGLAFGSATPLFAAVDSGRNQPITTQPQLFPHPDGGFMVVFGTGKIFEDTDSSTTDKETLYGIWDKTTPTVVTQAQLVEQTLTQTGIYYKVSKNSVSWATKRGWFITLKVRNGERIVTDPIVLEDQIFFTSLIPGNSADLCVVDALSTTLQISPLNGGALGYKSIDTNGDGVVNSSDTMVSGRQTSATFGTTIVRLGNRKVKVFQADARTGTVPSGGAGSDLQLSDAIPTTRLWRQLIGRQ</sequence>
<name>A0ABR6XXL2_9BURK</name>
<dbReference type="EMBL" id="JACOFU010000013">
    <property type="protein sequence ID" value="MBC3833692.1"/>
    <property type="molecule type" value="Genomic_DNA"/>
</dbReference>
<evidence type="ECO:0000259" key="8">
    <source>
        <dbReference type="Pfam" id="PF05567"/>
    </source>
</evidence>
<keyword evidence="6" id="KW-0281">Fimbrium</keyword>
<proteinExistence type="inferred from homology"/>
<organism evidence="9 10">
    <name type="scientific">Undibacterium amnicola</name>
    <dbReference type="NCBI Taxonomy" id="1834038"/>
    <lineage>
        <taxon>Bacteria</taxon>
        <taxon>Pseudomonadati</taxon>
        <taxon>Pseudomonadota</taxon>
        <taxon>Betaproteobacteria</taxon>
        <taxon>Burkholderiales</taxon>
        <taxon>Oxalobacteraceae</taxon>
        <taxon>Undibacterium</taxon>
    </lineage>
</organism>
<dbReference type="Proteomes" id="UP000643610">
    <property type="component" value="Unassembled WGS sequence"/>
</dbReference>
<dbReference type="InterPro" id="IPR008707">
    <property type="entry name" value="B-propeller_PilY1"/>
</dbReference>
<evidence type="ECO:0000256" key="3">
    <source>
        <dbReference type="ARBA" id="ARBA00022558"/>
    </source>
</evidence>
<dbReference type="Pfam" id="PF05567">
    <property type="entry name" value="T4P_PilY1"/>
    <property type="match status" value="1"/>
</dbReference>
<gene>
    <name evidence="9" type="ORF">H8K33_19470</name>
</gene>
<dbReference type="SUPFAM" id="SSF50998">
    <property type="entry name" value="Quinoprotein alcohol dehydrogenase-like"/>
    <property type="match status" value="1"/>
</dbReference>
<keyword evidence="5" id="KW-0106">Calcium</keyword>
<evidence type="ECO:0000256" key="2">
    <source>
        <dbReference type="ARBA" id="ARBA00008387"/>
    </source>
</evidence>
<reference evidence="9 10" key="1">
    <citation type="submission" date="2020-08" db="EMBL/GenBank/DDBJ databases">
        <title>Novel species isolated from subtropical streams in China.</title>
        <authorList>
            <person name="Lu H."/>
        </authorList>
    </citation>
    <scope>NUCLEOTIDE SEQUENCE [LARGE SCALE GENOMIC DNA]</scope>
    <source>
        <strain evidence="9 10">KCTC 52442</strain>
    </source>
</reference>
<feature type="region of interest" description="Disordered" evidence="7">
    <location>
        <begin position="412"/>
        <end position="431"/>
    </location>
</feature>
<evidence type="ECO:0000256" key="7">
    <source>
        <dbReference type="SAM" id="MobiDB-lite"/>
    </source>
</evidence>
<evidence type="ECO:0000256" key="4">
    <source>
        <dbReference type="ARBA" id="ARBA00022723"/>
    </source>
</evidence>
<keyword evidence="3" id="KW-1029">Fimbrium biogenesis</keyword>
<accession>A0ABR6XXL2</accession>
<evidence type="ECO:0000256" key="1">
    <source>
        <dbReference type="ARBA" id="ARBA00004561"/>
    </source>
</evidence>
<evidence type="ECO:0000256" key="6">
    <source>
        <dbReference type="ARBA" id="ARBA00023263"/>
    </source>
</evidence>
<feature type="domain" description="PilY1 beta-propeller" evidence="8">
    <location>
        <begin position="695"/>
        <end position="1039"/>
    </location>
</feature>
<comment type="similarity">
    <text evidence="2">Belongs to the PilY1 family.</text>
</comment>
<comment type="caution">
    <text evidence="9">The sequence shown here is derived from an EMBL/GenBank/DDBJ whole genome shotgun (WGS) entry which is preliminary data.</text>
</comment>
<evidence type="ECO:0000256" key="5">
    <source>
        <dbReference type="ARBA" id="ARBA00022837"/>
    </source>
</evidence>
<keyword evidence="4" id="KW-0479">Metal-binding</keyword>
<dbReference type="InterPro" id="IPR011047">
    <property type="entry name" value="Quinoprotein_ADH-like_sf"/>
</dbReference>
<evidence type="ECO:0000313" key="10">
    <source>
        <dbReference type="Proteomes" id="UP000643610"/>
    </source>
</evidence>